<reference evidence="1" key="1">
    <citation type="submission" date="2023-06" db="EMBL/GenBank/DDBJ databases">
        <title>Genome-scale phylogeny and comparative genomics of the fungal order Sordariales.</title>
        <authorList>
            <consortium name="Lawrence Berkeley National Laboratory"/>
            <person name="Hensen N."/>
            <person name="Bonometti L."/>
            <person name="Westerberg I."/>
            <person name="Brannstrom I.O."/>
            <person name="Guillou S."/>
            <person name="Cros-Aarteil S."/>
            <person name="Calhoun S."/>
            <person name="Haridas S."/>
            <person name="Kuo A."/>
            <person name="Mondo S."/>
            <person name="Pangilinan J."/>
            <person name="Riley R."/>
            <person name="LaButti K."/>
            <person name="Andreopoulos B."/>
            <person name="Lipzen A."/>
            <person name="Chen C."/>
            <person name="Yanf M."/>
            <person name="Daum C."/>
            <person name="Ng V."/>
            <person name="Clum A."/>
            <person name="Steindorff A."/>
            <person name="Ohm R."/>
            <person name="Martin F."/>
            <person name="Silar P."/>
            <person name="Natvig D."/>
            <person name="Lalanne C."/>
            <person name="Gautier V."/>
            <person name="Ament-velasquez S.L."/>
            <person name="Kruys A."/>
            <person name="Hutchinson M.I."/>
            <person name="Powell A.J."/>
            <person name="Barry K."/>
            <person name="Miller A.N."/>
            <person name="Grigoriev I.V."/>
            <person name="Debuchy R."/>
            <person name="Gladieux P."/>
            <person name="Thoren M.H."/>
            <person name="Johannesson H."/>
        </authorList>
    </citation>
    <scope>NUCLEOTIDE SEQUENCE</scope>
    <source>
        <strain evidence="1">SMH2392-1A</strain>
    </source>
</reference>
<sequence>MAAVQITGITRVNGDANNYDIRQGFGAAETFTVRNDDAIFNTADAVPAPPTEAARPAAFLFAAANIPLTVNGTYGFPVGLAAYRLRGDGPGGFQITSQNFNATGVAGGAAVPFTATVFSHAGPQPASPFKVAGDWTWTILPAAGGGGIATSAGTRLEVYFMLGDHDVPFPFAATQILELIRLSFPTYGTIAGQPWANIEGPLIWEITQRLWLLGRPGLFYDSTFATGGAAQHLLGTNFNLETMVSTVGVRTCNCYDLASLVKLALGSLGKKPDPANNGAEIPVISNVRIVADEPWGYIPSGPLFGWSGSLAHQCNNPFWINRGGPGVHAAPQVPQMDPQRTAFRAHCYTTFTDHAGVVRPIDVCHAVINPAGGLNLTGGAVDVPTYQGGSIQAGPVAYGPPVPQNVVVNWVQL</sequence>
<organism evidence="1 2">
    <name type="scientific">Lasiosphaeria miniovina</name>
    <dbReference type="NCBI Taxonomy" id="1954250"/>
    <lineage>
        <taxon>Eukaryota</taxon>
        <taxon>Fungi</taxon>
        <taxon>Dikarya</taxon>
        <taxon>Ascomycota</taxon>
        <taxon>Pezizomycotina</taxon>
        <taxon>Sordariomycetes</taxon>
        <taxon>Sordariomycetidae</taxon>
        <taxon>Sordariales</taxon>
        <taxon>Lasiosphaeriaceae</taxon>
        <taxon>Lasiosphaeria</taxon>
    </lineage>
</organism>
<dbReference type="AlphaFoldDB" id="A0AA40DZE7"/>
<accession>A0AA40DZE7</accession>
<comment type="caution">
    <text evidence="1">The sequence shown here is derived from an EMBL/GenBank/DDBJ whole genome shotgun (WGS) entry which is preliminary data.</text>
</comment>
<protein>
    <submittedName>
        <fullName evidence="1">Uncharacterized protein</fullName>
    </submittedName>
</protein>
<name>A0AA40DZE7_9PEZI</name>
<keyword evidence="2" id="KW-1185">Reference proteome</keyword>
<evidence type="ECO:0000313" key="1">
    <source>
        <dbReference type="EMBL" id="KAK0718566.1"/>
    </source>
</evidence>
<evidence type="ECO:0000313" key="2">
    <source>
        <dbReference type="Proteomes" id="UP001172101"/>
    </source>
</evidence>
<dbReference type="GeneID" id="85328800"/>
<dbReference type="Proteomes" id="UP001172101">
    <property type="component" value="Unassembled WGS sequence"/>
</dbReference>
<dbReference type="EMBL" id="JAUIRO010000004">
    <property type="protein sequence ID" value="KAK0718566.1"/>
    <property type="molecule type" value="Genomic_DNA"/>
</dbReference>
<proteinExistence type="predicted"/>
<gene>
    <name evidence="1" type="ORF">B0T26DRAFT_752477</name>
</gene>
<dbReference type="RefSeq" id="XP_060297359.1">
    <property type="nucleotide sequence ID" value="XM_060445530.1"/>
</dbReference>